<evidence type="ECO:0000256" key="3">
    <source>
        <dbReference type="ARBA" id="ARBA00022679"/>
    </source>
</evidence>
<evidence type="ECO:0000256" key="9">
    <source>
        <dbReference type="ARBA" id="ARBA00022842"/>
    </source>
</evidence>
<evidence type="ECO:0000256" key="11">
    <source>
        <dbReference type="ARBA" id="ARBA00023163"/>
    </source>
</evidence>
<feature type="domain" description="Toprim" evidence="12">
    <location>
        <begin position="265"/>
        <end position="347"/>
    </location>
</feature>
<evidence type="ECO:0000313" key="14">
    <source>
        <dbReference type="Proteomes" id="UP001041814"/>
    </source>
</evidence>
<name>A0ABS1DUS0_RUBGE</name>
<dbReference type="InterPro" id="IPR037068">
    <property type="entry name" value="DNA_primase_core_N_sf"/>
</dbReference>
<dbReference type="Pfam" id="PF08275">
    <property type="entry name" value="DNAG_N"/>
    <property type="match status" value="1"/>
</dbReference>
<organism evidence="13 14">
    <name type="scientific">Rubrivivax gelatinosus</name>
    <name type="common">Rhodocyclus gelatinosus</name>
    <name type="synonym">Rhodopseudomonas gelatinosa</name>
    <dbReference type="NCBI Taxonomy" id="28068"/>
    <lineage>
        <taxon>Bacteria</taxon>
        <taxon>Pseudomonadati</taxon>
        <taxon>Pseudomonadota</taxon>
        <taxon>Betaproteobacteria</taxon>
        <taxon>Burkholderiales</taxon>
        <taxon>Sphaerotilaceae</taxon>
        <taxon>Rubrivivax</taxon>
    </lineage>
</organism>
<dbReference type="InterPro" id="IPR019475">
    <property type="entry name" value="DNA_primase_DnaB-bd"/>
</dbReference>
<accession>A0ABS1DUS0</accession>
<sequence length="446" mass="49106">MIPPGFLQDLLARVDIVDVVGSHVELKRGGANFMGLCPFHAEKSPSFSVSPSKQFYYCFGCGASGDAIRFLMEHQGLSFIEAVRDLAQRVGMQVPEEQLSPEELVRRDQLRERRLSLGEVLVRANDFYRGQLKTSPRAIGYLKARGLTGVVAARFGLGYAPPGWRTLAGVFPRYDDPLLEEAGLVRHREQAEGEAEDGERGRYDWFRDRVMFPIRNVGGEVIGFGGRVLDDSKPKYINSPETPLFSKGRELYGLFEARQALRERGFALVVEGYMDVVALAQHGFANAVATLGTACTAEHVQKLFRFTDAIVFSFDGDAAGRRAAARALEAALPHASDLRSVKFLFLPPEHDPDSYVRELGAEAFEQALAAAVPLSRQLVEQAAEDADLETAEGRARLAAQARPLWDALPEGSLKDQLLGEIAERARLPREDLARRWGLRPGGAAAP</sequence>
<dbReference type="InterPro" id="IPR002694">
    <property type="entry name" value="Znf_CHC2"/>
</dbReference>
<keyword evidence="7" id="KW-0863">Zinc-finger</keyword>
<dbReference type="Pfam" id="PF01807">
    <property type="entry name" value="Zn_ribbon_DnaG"/>
    <property type="match status" value="1"/>
</dbReference>
<keyword evidence="3" id="KW-0808">Transferase</keyword>
<keyword evidence="11" id="KW-0804">Transcription</keyword>
<keyword evidence="10" id="KW-0238">DNA-binding</keyword>
<keyword evidence="9" id="KW-0460">Magnesium</keyword>
<dbReference type="InterPro" id="IPR030846">
    <property type="entry name" value="DnaG_bac"/>
</dbReference>
<dbReference type="InterPro" id="IPR006171">
    <property type="entry name" value="TOPRIM_dom"/>
</dbReference>
<dbReference type="Gene3D" id="3.90.580.10">
    <property type="entry name" value="Zinc finger, CHC2-type domain"/>
    <property type="match status" value="1"/>
</dbReference>
<dbReference type="InterPro" id="IPR050219">
    <property type="entry name" value="DnaG_primase"/>
</dbReference>
<dbReference type="Gene3D" id="3.90.980.10">
    <property type="entry name" value="DNA primase, catalytic core, N-terminal domain"/>
    <property type="match status" value="1"/>
</dbReference>
<evidence type="ECO:0000256" key="10">
    <source>
        <dbReference type="ARBA" id="ARBA00023125"/>
    </source>
</evidence>
<gene>
    <name evidence="13" type="ORF">CKO43_09130</name>
</gene>
<evidence type="ECO:0000256" key="7">
    <source>
        <dbReference type="ARBA" id="ARBA00022771"/>
    </source>
</evidence>
<feature type="non-terminal residue" evidence="13">
    <location>
        <position position="446"/>
    </location>
</feature>
<keyword evidence="8" id="KW-0862">Zinc</keyword>
<dbReference type="Pfam" id="PF10410">
    <property type="entry name" value="DnaB_bind"/>
    <property type="match status" value="1"/>
</dbReference>
<dbReference type="PANTHER" id="PTHR30313:SF2">
    <property type="entry name" value="DNA PRIMASE"/>
    <property type="match status" value="1"/>
</dbReference>
<dbReference type="Proteomes" id="UP001041814">
    <property type="component" value="Unassembled WGS sequence"/>
</dbReference>
<evidence type="ECO:0000256" key="6">
    <source>
        <dbReference type="ARBA" id="ARBA00022723"/>
    </source>
</evidence>
<dbReference type="Pfam" id="PF13155">
    <property type="entry name" value="Toprim_2"/>
    <property type="match status" value="1"/>
</dbReference>
<keyword evidence="2" id="KW-0639">Primosome</keyword>
<reference evidence="13" key="1">
    <citation type="submission" date="2017-08" db="EMBL/GenBank/DDBJ databases">
        <authorList>
            <person name="Imhoff J.F."/>
            <person name="Rahn T."/>
            <person name="Kuenzel S."/>
            <person name="Neulinger S.C."/>
        </authorList>
    </citation>
    <scope>NUCLEOTIDE SEQUENCE</scope>
    <source>
        <strain evidence="13">IM 151</strain>
    </source>
</reference>
<dbReference type="InterPro" id="IPR006295">
    <property type="entry name" value="DNA_primase_DnaG"/>
</dbReference>
<evidence type="ECO:0000256" key="5">
    <source>
        <dbReference type="ARBA" id="ARBA00022705"/>
    </source>
</evidence>
<dbReference type="HAMAP" id="MF_00974">
    <property type="entry name" value="DNA_primase_DnaG"/>
    <property type="match status" value="1"/>
</dbReference>
<dbReference type="InterPro" id="IPR013264">
    <property type="entry name" value="DNAG_N"/>
</dbReference>
<dbReference type="PROSITE" id="PS50880">
    <property type="entry name" value="TOPRIM"/>
    <property type="match status" value="1"/>
</dbReference>
<dbReference type="PANTHER" id="PTHR30313">
    <property type="entry name" value="DNA PRIMASE"/>
    <property type="match status" value="1"/>
</dbReference>
<dbReference type="EMBL" id="NRRU01000027">
    <property type="protein sequence ID" value="MBK1712940.1"/>
    <property type="molecule type" value="Genomic_DNA"/>
</dbReference>
<evidence type="ECO:0000259" key="12">
    <source>
        <dbReference type="PROSITE" id="PS50880"/>
    </source>
</evidence>
<keyword evidence="5" id="KW-0235">DNA replication</keyword>
<dbReference type="SMART" id="SM00400">
    <property type="entry name" value="ZnF_CHCC"/>
    <property type="match status" value="1"/>
</dbReference>
<dbReference type="SMART" id="SM00493">
    <property type="entry name" value="TOPRIM"/>
    <property type="match status" value="1"/>
</dbReference>
<evidence type="ECO:0000256" key="8">
    <source>
        <dbReference type="ARBA" id="ARBA00022833"/>
    </source>
</evidence>
<protein>
    <submittedName>
        <fullName evidence="13">DNA primase</fullName>
    </submittedName>
</protein>
<dbReference type="InterPro" id="IPR036977">
    <property type="entry name" value="DNA_primase_Znf_CHC2"/>
</dbReference>
<keyword evidence="1" id="KW-0240">DNA-directed RNA polymerase</keyword>
<dbReference type="CDD" id="cd03364">
    <property type="entry name" value="TOPRIM_DnaG_primases"/>
    <property type="match status" value="1"/>
</dbReference>
<keyword evidence="14" id="KW-1185">Reference proteome</keyword>
<dbReference type="RefSeq" id="WP_200378460.1">
    <property type="nucleotide sequence ID" value="NZ_NRRU01000027.1"/>
</dbReference>
<evidence type="ECO:0000313" key="13">
    <source>
        <dbReference type="EMBL" id="MBK1712940.1"/>
    </source>
</evidence>
<keyword evidence="6" id="KW-0479">Metal-binding</keyword>
<dbReference type="SUPFAM" id="SSF56731">
    <property type="entry name" value="DNA primase core"/>
    <property type="match status" value="1"/>
</dbReference>
<evidence type="ECO:0000256" key="2">
    <source>
        <dbReference type="ARBA" id="ARBA00022515"/>
    </source>
</evidence>
<evidence type="ECO:0000256" key="4">
    <source>
        <dbReference type="ARBA" id="ARBA00022695"/>
    </source>
</evidence>
<dbReference type="InterPro" id="IPR034151">
    <property type="entry name" value="TOPRIM_DnaG_bac"/>
</dbReference>
<keyword evidence="4" id="KW-0548">Nucleotidyltransferase</keyword>
<proteinExistence type="inferred from homology"/>
<dbReference type="Gene3D" id="3.40.1360.10">
    <property type="match status" value="1"/>
</dbReference>
<reference evidence="13" key="2">
    <citation type="journal article" date="2020" name="Microorganisms">
        <title>Osmotic Adaptation and Compatible Solute Biosynthesis of Phototrophic Bacteria as Revealed from Genome Analyses.</title>
        <authorList>
            <person name="Imhoff J.F."/>
            <person name="Rahn T."/>
            <person name="Kunzel S."/>
            <person name="Keller A."/>
            <person name="Neulinger S.C."/>
        </authorList>
    </citation>
    <scope>NUCLEOTIDE SEQUENCE</scope>
    <source>
        <strain evidence="13">IM 151</strain>
    </source>
</reference>
<comment type="caution">
    <text evidence="13">The sequence shown here is derived from an EMBL/GenBank/DDBJ whole genome shotgun (WGS) entry which is preliminary data.</text>
</comment>
<dbReference type="NCBIfam" id="TIGR01391">
    <property type="entry name" value="dnaG"/>
    <property type="match status" value="1"/>
</dbReference>
<dbReference type="Gene3D" id="1.20.50.20">
    <property type="entry name" value="DnaG, RNA polymerase domain, helical bundle"/>
    <property type="match status" value="1"/>
</dbReference>
<evidence type="ECO:0000256" key="1">
    <source>
        <dbReference type="ARBA" id="ARBA00022478"/>
    </source>
</evidence>
<dbReference type="SUPFAM" id="SSF57783">
    <property type="entry name" value="Zinc beta-ribbon"/>
    <property type="match status" value="1"/>
</dbReference>